<dbReference type="AlphaFoldDB" id="A0A5H2X094"/>
<feature type="transmembrane region" description="Helical" evidence="10">
    <location>
        <begin position="295"/>
        <end position="315"/>
    </location>
</feature>
<dbReference type="PANTHER" id="PTHR21137">
    <property type="entry name" value="ODORANT RECEPTOR"/>
    <property type="match status" value="1"/>
</dbReference>
<evidence type="ECO:0000256" key="9">
    <source>
        <dbReference type="ARBA" id="ARBA00023224"/>
    </source>
</evidence>
<evidence type="ECO:0000256" key="10">
    <source>
        <dbReference type="RuleBase" id="RU351113"/>
    </source>
</evidence>
<keyword evidence="9 10" id="KW-0807">Transducer</keyword>
<keyword evidence="3 10" id="KW-0716">Sensory transduction</keyword>
<dbReference type="Pfam" id="PF02949">
    <property type="entry name" value="7tm_6"/>
    <property type="match status" value="1"/>
</dbReference>
<evidence type="ECO:0000256" key="5">
    <source>
        <dbReference type="ARBA" id="ARBA00022725"/>
    </source>
</evidence>
<dbReference type="GO" id="GO:0004984">
    <property type="term" value="F:olfactory receptor activity"/>
    <property type="evidence" value="ECO:0007669"/>
    <property type="project" value="InterPro"/>
</dbReference>
<comment type="subcellular location">
    <subcellularLocation>
        <location evidence="1 10">Cell membrane</location>
        <topology evidence="1 10">Multi-pass membrane protein</topology>
    </subcellularLocation>
</comment>
<evidence type="ECO:0000256" key="2">
    <source>
        <dbReference type="ARBA" id="ARBA00022475"/>
    </source>
</evidence>
<feature type="transmembrane region" description="Helical" evidence="10">
    <location>
        <begin position="138"/>
        <end position="158"/>
    </location>
</feature>
<feature type="transmembrane region" description="Helical" evidence="10">
    <location>
        <begin position="41"/>
        <end position="65"/>
    </location>
</feature>
<gene>
    <name evidence="11" type="primary">ZcucOR7a-1</name>
</gene>
<feature type="transmembrane region" description="Helical" evidence="10">
    <location>
        <begin position="178"/>
        <end position="197"/>
    </location>
</feature>
<proteinExistence type="evidence at transcript level"/>
<name>A0A5H2X094_ZEUCU</name>
<dbReference type="GO" id="GO:0007165">
    <property type="term" value="P:signal transduction"/>
    <property type="evidence" value="ECO:0007669"/>
    <property type="project" value="UniProtKB-KW"/>
</dbReference>
<evidence type="ECO:0000256" key="1">
    <source>
        <dbReference type="ARBA" id="ARBA00004651"/>
    </source>
</evidence>
<sequence>MFELVTGRGTGNATSKDAFVYFFKGCTIMGISPPKNAGPLYYMWSLIVNLVCIITSPITGIVGFANKYLQDIITTAQFLSGLQAGLNLIGLPVKCATVTFALKRLRGMESTLAIMDARYTRPEDVALIRKAAVMGNRLVLIFGTSYFIYMLFTVLPPLINGNPPLSVWIPFVYENKSTMHFCVQIFYDLFIMFFVLCHQTLYDSYGPVYIYVISTHFQLLVRRVGNLGTDATKSKDDNMKELVDCVVTHQQILELLATIEPVISTTMFTQFLIISSILCVTMVNMFFFADRSTQFASTLYFLCVLLQTSPCCYFATELKADSEKLPLAIFHCNWVEQDQRFRKVIIYFMHHAQISVELMAMKLFPINVGTNISLAKFSFTLFTFLKEMGIGQETTN</sequence>
<evidence type="ECO:0000256" key="7">
    <source>
        <dbReference type="ARBA" id="ARBA00023136"/>
    </source>
</evidence>
<keyword evidence="8 10" id="KW-0675">Receptor</keyword>
<evidence type="ECO:0000256" key="3">
    <source>
        <dbReference type="ARBA" id="ARBA00022606"/>
    </source>
</evidence>
<evidence type="ECO:0000256" key="4">
    <source>
        <dbReference type="ARBA" id="ARBA00022692"/>
    </source>
</evidence>
<organism evidence="11">
    <name type="scientific">Zeugodacus cucurbitae</name>
    <name type="common">Melon fruit fly</name>
    <name type="synonym">Bactrocera cucurbitae</name>
    <dbReference type="NCBI Taxonomy" id="28588"/>
    <lineage>
        <taxon>Eukaryota</taxon>
        <taxon>Metazoa</taxon>
        <taxon>Ecdysozoa</taxon>
        <taxon>Arthropoda</taxon>
        <taxon>Hexapoda</taxon>
        <taxon>Insecta</taxon>
        <taxon>Pterygota</taxon>
        <taxon>Neoptera</taxon>
        <taxon>Endopterygota</taxon>
        <taxon>Diptera</taxon>
        <taxon>Brachycera</taxon>
        <taxon>Muscomorpha</taxon>
        <taxon>Tephritoidea</taxon>
        <taxon>Tephritidae</taxon>
        <taxon>Zeugodacus</taxon>
        <taxon>Zeugodacus</taxon>
    </lineage>
</organism>
<keyword evidence="4 10" id="KW-0812">Transmembrane</keyword>
<reference evidence="11" key="1">
    <citation type="journal article" date="2019" name="Comp. Biochem. Physiol. B, Biochem. Mol. Biol.">
        <title>Functional characterization of olfactory receptors in three Dacini fruit flies (Diptera: Tephritidae) that respond to 1-nonanol analogs as components in the rectal glands.</title>
        <authorList>
            <person name="Ono H."/>
            <person name="Miyazaki H."/>
            <person name="Mitsuno H."/>
            <person name="Ozaki K."/>
            <person name="Kanzaki R."/>
            <person name="Nishida R."/>
        </authorList>
    </citation>
    <scope>NUCLEOTIDE SEQUENCE</scope>
    <source>
        <tissue evidence="11">Chemosensory organs</tissue>
    </source>
</reference>
<keyword evidence="2" id="KW-1003">Cell membrane</keyword>
<dbReference type="EMBL" id="FX986180">
    <property type="protein sequence ID" value="BBL78036.1"/>
    <property type="molecule type" value="mRNA"/>
</dbReference>
<evidence type="ECO:0000256" key="8">
    <source>
        <dbReference type="ARBA" id="ARBA00023170"/>
    </source>
</evidence>
<comment type="similarity">
    <text evidence="10">Belongs to the insect chemoreceptor superfamily. Heteromeric odorant receptor channel (TC 1.A.69) family.</text>
</comment>
<accession>A0A5H2X094</accession>
<keyword evidence="7 10" id="KW-0472">Membrane</keyword>
<dbReference type="PANTHER" id="PTHR21137:SF35">
    <property type="entry name" value="ODORANT RECEPTOR 19A-RELATED"/>
    <property type="match status" value="1"/>
</dbReference>
<dbReference type="InterPro" id="IPR004117">
    <property type="entry name" value="7tm6_olfct_rcpt"/>
</dbReference>
<protein>
    <recommendedName>
        <fullName evidence="10">Odorant receptor</fullName>
    </recommendedName>
</protein>
<dbReference type="GO" id="GO:0005886">
    <property type="term" value="C:plasma membrane"/>
    <property type="evidence" value="ECO:0007669"/>
    <property type="project" value="UniProtKB-SubCell"/>
</dbReference>
<evidence type="ECO:0000256" key="6">
    <source>
        <dbReference type="ARBA" id="ARBA00022989"/>
    </source>
</evidence>
<evidence type="ECO:0000313" key="11">
    <source>
        <dbReference type="EMBL" id="BBL78036.1"/>
    </source>
</evidence>
<comment type="caution">
    <text evidence="10">Lacks conserved residue(s) required for the propagation of feature annotation.</text>
</comment>
<feature type="transmembrane region" description="Helical" evidence="10">
    <location>
        <begin position="271"/>
        <end position="289"/>
    </location>
</feature>
<dbReference type="GO" id="GO:0005549">
    <property type="term" value="F:odorant binding"/>
    <property type="evidence" value="ECO:0007669"/>
    <property type="project" value="InterPro"/>
</dbReference>
<keyword evidence="6 10" id="KW-1133">Transmembrane helix</keyword>
<keyword evidence="5 10" id="KW-0552">Olfaction</keyword>